<dbReference type="EMBL" id="BARS01003288">
    <property type="protein sequence ID" value="GAF80534.1"/>
    <property type="molecule type" value="Genomic_DNA"/>
</dbReference>
<organism evidence="1">
    <name type="scientific">marine sediment metagenome</name>
    <dbReference type="NCBI Taxonomy" id="412755"/>
    <lineage>
        <taxon>unclassified sequences</taxon>
        <taxon>metagenomes</taxon>
        <taxon>ecological metagenomes</taxon>
    </lineage>
</organism>
<proteinExistence type="predicted"/>
<dbReference type="AlphaFoldDB" id="X0SHQ4"/>
<feature type="non-terminal residue" evidence="1">
    <location>
        <position position="1"/>
    </location>
</feature>
<accession>X0SHQ4</accession>
<sequence>VEEENPDAIEPIISDNYRDSYHKTKKNLMYLCRWRLSEPLIEKNIKRIVSIDISPPKATAIFTVRIVFDKRSYVYQSFKRIMLTKLKLDLQKERYRPTAGNSKSQLKIENRKSKINGWLISRAELLEIDMQPVTWQDIKQANW</sequence>
<reference evidence="1" key="1">
    <citation type="journal article" date="2014" name="Front. Microbiol.">
        <title>High frequency of phylogenetically diverse reductive dehalogenase-homologous genes in deep subseafloor sedimentary metagenomes.</title>
        <authorList>
            <person name="Kawai M."/>
            <person name="Futagami T."/>
            <person name="Toyoda A."/>
            <person name="Takaki Y."/>
            <person name="Nishi S."/>
            <person name="Hori S."/>
            <person name="Arai W."/>
            <person name="Tsubouchi T."/>
            <person name="Morono Y."/>
            <person name="Uchiyama I."/>
            <person name="Ito T."/>
            <person name="Fujiyama A."/>
            <person name="Inagaki F."/>
            <person name="Takami H."/>
        </authorList>
    </citation>
    <scope>NUCLEOTIDE SEQUENCE</scope>
    <source>
        <strain evidence="1">Expedition CK06-06</strain>
    </source>
</reference>
<name>X0SHQ4_9ZZZZ</name>
<evidence type="ECO:0000313" key="1">
    <source>
        <dbReference type="EMBL" id="GAF80534.1"/>
    </source>
</evidence>
<comment type="caution">
    <text evidence="1">The sequence shown here is derived from an EMBL/GenBank/DDBJ whole genome shotgun (WGS) entry which is preliminary data.</text>
</comment>
<gene>
    <name evidence="1" type="ORF">S01H1_06358</name>
</gene>
<protein>
    <submittedName>
        <fullName evidence="1">Uncharacterized protein</fullName>
    </submittedName>
</protein>